<comment type="caution">
    <text evidence="2">The sequence shown here is derived from an EMBL/GenBank/DDBJ whole genome shotgun (WGS) entry which is preliminary data.</text>
</comment>
<dbReference type="Pfam" id="PF10646">
    <property type="entry name" value="Germane"/>
    <property type="match status" value="1"/>
</dbReference>
<gene>
    <name evidence="2" type="ORF">KQI86_11295</name>
</gene>
<evidence type="ECO:0000313" key="3">
    <source>
        <dbReference type="Proteomes" id="UP000726170"/>
    </source>
</evidence>
<evidence type="ECO:0000259" key="1">
    <source>
        <dbReference type="SMART" id="SM00909"/>
    </source>
</evidence>
<protein>
    <submittedName>
        <fullName evidence="2">GerMN domain-containing protein</fullName>
    </submittedName>
</protein>
<dbReference type="InterPro" id="IPR019606">
    <property type="entry name" value="GerMN"/>
</dbReference>
<dbReference type="Proteomes" id="UP000726170">
    <property type="component" value="Unassembled WGS sequence"/>
</dbReference>
<feature type="domain" description="GerMN" evidence="1">
    <location>
        <begin position="242"/>
        <end position="331"/>
    </location>
</feature>
<accession>A0ABS6EI84</accession>
<organism evidence="2 3">
    <name type="scientific">Clostridium mobile</name>
    <dbReference type="NCBI Taxonomy" id="2841512"/>
    <lineage>
        <taxon>Bacteria</taxon>
        <taxon>Bacillati</taxon>
        <taxon>Bacillota</taxon>
        <taxon>Clostridia</taxon>
        <taxon>Eubacteriales</taxon>
        <taxon>Clostridiaceae</taxon>
        <taxon>Clostridium</taxon>
    </lineage>
</organism>
<sequence length="352" mass="40100">MKRILSIFLIPTLLLVGCGKGKNNGDNKKPETSDKGTITYTIKDYYPFKENIKIKYKGTGNEFAEKTVFTDYIRGNKVQLRVVNPGTTSVQVMEIKDGELRLITSKGEYYHRDSIIDIENKDYEVLLKEPLIKGTTWSLPNGSKRFISDTEKEVETPAGKFKALEVTTENADYTSHDYYVLNKGLVKSIYKAKDMEVITTLESIEENVPVTQTVKFYYSDYAEDKIYFTNKTLEFNTNEDVKSVFEKELKKNLDTNISKLIGDEVSINKIYLDSNTNTARIDLSSNFVKEINAGAGYEMALLKCISNTLGNYYNVDKAIITLDGKPYSSGHISMKENEPIKVDYENVKEYKK</sequence>
<keyword evidence="3" id="KW-1185">Reference proteome</keyword>
<name>A0ABS6EI84_9CLOT</name>
<proteinExistence type="predicted"/>
<dbReference type="EMBL" id="JAHLQF010000002">
    <property type="protein sequence ID" value="MBU5484921.1"/>
    <property type="molecule type" value="Genomic_DNA"/>
</dbReference>
<dbReference type="SMART" id="SM00909">
    <property type="entry name" value="Germane"/>
    <property type="match status" value="1"/>
</dbReference>
<evidence type="ECO:0000313" key="2">
    <source>
        <dbReference type="EMBL" id="MBU5484921.1"/>
    </source>
</evidence>
<reference evidence="2 3" key="1">
    <citation type="submission" date="2021-06" db="EMBL/GenBank/DDBJ databases">
        <authorList>
            <person name="Sun Q."/>
            <person name="Li D."/>
        </authorList>
    </citation>
    <scope>NUCLEOTIDE SEQUENCE [LARGE SCALE GENOMIC DNA]</scope>
    <source>
        <strain evidence="2 3">MSJ-11</strain>
    </source>
</reference>
<dbReference type="PROSITE" id="PS51257">
    <property type="entry name" value="PROKAR_LIPOPROTEIN"/>
    <property type="match status" value="1"/>
</dbReference>